<sequence>MSVTCFSLIQRAGLSVRNTEHVTARFSEAADTREPTFHTSPALLPMFGHYQDGETQKPKSKTTRTTLIAGIWNIRMQRVPGHLSQPHRRGCPRGSSLYALLRDGHHTAVLCCRAG</sequence>
<reference evidence="2" key="1">
    <citation type="journal article" date="2012" name="PLoS Genet.">
        <title>The genomes of the fungal plant pathogens Cladosporium fulvum and Dothistroma septosporum reveal adaptation to different hosts and lifestyles but also signatures of common ancestry.</title>
        <authorList>
            <person name="de Wit P.J.G.M."/>
            <person name="van der Burgt A."/>
            <person name="Oekmen B."/>
            <person name="Stergiopoulos I."/>
            <person name="Abd-Elsalam K.A."/>
            <person name="Aerts A.L."/>
            <person name="Bahkali A.H."/>
            <person name="Beenen H.G."/>
            <person name="Chettri P."/>
            <person name="Cox M.P."/>
            <person name="Datema E."/>
            <person name="de Vries R.P."/>
            <person name="Dhillon B."/>
            <person name="Ganley A.R."/>
            <person name="Griffiths S.A."/>
            <person name="Guo Y."/>
            <person name="Hamelin R.C."/>
            <person name="Henrissat B."/>
            <person name="Kabir M.S."/>
            <person name="Jashni M.K."/>
            <person name="Kema G."/>
            <person name="Klaubauf S."/>
            <person name="Lapidus A."/>
            <person name="Levasseur A."/>
            <person name="Lindquist E."/>
            <person name="Mehrabi R."/>
            <person name="Ohm R.A."/>
            <person name="Owen T.J."/>
            <person name="Salamov A."/>
            <person name="Schwelm A."/>
            <person name="Schijlen E."/>
            <person name="Sun H."/>
            <person name="van den Burg H.A."/>
            <person name="van Ham R.C.H.J."/>
            <person name="Zhang S."/>
            <person name="Goodwin S.B."/>
            <person name="Grigoriev I.V."/>
            <person name="Collemare J."/>
            <person name="Bradshaw R.E."/>
        </authorList>
    </citation>
    <scope>NUCLEOTIDE SEQUENCE [LARGE SCALE GENOMIC DNA]</scope>
    <source>
        <strain evidence="2">NZE10 / CBS 128990</strain>
    </source>
</reference>
<dbReference type="HOGENOM" id="CLU_2108948_0_0_1"/>
<dbReference type="AlphaFoldDB" id="M2XJP8"/>
<dbReference type="Proteomes" id="UP000016933">
    <property type="component" value="Unassembled WGS sequence"/>
</dbReference>
<gene>
    <name evidence="1" type="ORF">DOTSEDRAFT_75362</name>
</gene>
<accession>M2XJP8</accession>
<protein>
    <submittedName>
        <fullName evidence="1">Uncharacterized protein</fullName>
    </submittedName>
</protein>
<proteinExistence type="predicted"/>
<dbReference type="EMBL" id="KB446545">
    <property type="protein sequence ID" value="EME39687.1"/>
    <property type="molecule type" value="Genomic_DNA"/>
</dbReference>
<organism evidence="1 2">
    <name type="scientific">Dothistroma septosporum (strain NZE10 / CBS 128990)</name>
    <name type="common">Red band needle blight fungus</name>
    <name type="synonym">Mycosphaerella pini</name>
    <dbReference type="NCBI Taxonomy" id="675120"/>
    <lineage>
        <taxon>Eukaryota</taxon>
        <taxon>Fungi</taxon>
        <taxon>Dikarya</taxon>
        <taxon>Ascomycota</taxon>
        <taxon>Pezizomycotina</taxon>
        <taxon>Dothideomycetes</taxon>
        <taxon>Dothideomycetidae</taxon>
        <taxon>Mycosphaerellales</taxon>
        <taxon>Mycosphaerellaceae</taxon>
        <taxon>Dothistroma</taxon>
    </lineage>
</organism>
<evidence type="ECO:0000313" key="1">
    <source>
        <dbReference type="EMBL" id="EME39687.1"/>
    </source>
</evidence>
<keyword evidence="2" id="KW-1185">Reference proteome</keyword>
<reference evidence="1 2" key="2">
    <citation type="journal article" date="2012" name="PLoS Pathog.">
        <title>Diverse lifestyles and strategies of plant pathogenesis encoded in the genomes of eighteen Dothideomycetes fungi.</title>
        <authorList>
            <person name="Ohm R.A."/>
            <person name="Feau N."/>
            <person name="Henrissat B."/>
            <person name="Schoch C.L."/>
            <person name="Horwitz B.A."/>
            <person name="Barry K.W."/>
            <person name="Condon B.J."/>
            <person name="Copeland A.C."/>
            <person name="Dhillon B."/>
            <person name="Glaser F."/>
            <person name="Hesse C.N."/>
            <person name="Kosti I."/>
            <person name="LaButti K."/>
            <person name="Lindquist E.A."/>
            <person name="Lucas S."/>
            <person name="Salamov A.A."/>
            <person name="Bradshaw R.E."/>
            <person name="Ciuffetti L."/>
            <person name="Hamelin R.C."/>
            <person name="Kema G.H.J."/>
            <person name="Lawrence C."/>
            <person name="Scott J.A."/>
            <person name="Spatafora J.W."/>
            <person name="Turgeon B.G."/>
            <person name="de Wit P.J.G.M."/>
            <person name="Zhong S."/>
            <person name="Goodwin S.B."/>
            <person name="Grigoriev I.V."/>
        </authorList>
    </citation>
    <scope>NUCLEOTIDE SEQUENCE [LARGE SCALE GENOMIC DNA]</scope>
    <source>
        <strain evidence="2">NZE10 / CBS 128990</strain>
    </source>
</reference>
<name>M2XJP8_DOTSN</name>
<evidence type="ECO:0000313" key="2">
    <source>
        <dbReference type="Proteomes" id="UP000016933"/>
    </source>
</evidence>